<dbReference type="OrthoDB" id="4991875at2759"/>
<reference evidence="1 2" key="1">
    <citation type="submission" date="2020-01" db="EMBL/GenBank/DDBJ databases">
        <title>Aspergillus terreus IFO 6365 whole genome shotgun sequence.</title>
        <authorList>
            <person name="Kanamasa S."/>
            <person name="Takahashi H."/>
        </authorList>
    </citation>
    <scope>NUCLEOTIDE SEQUENCE [LARGE SCALE GENOMIC DNA]</scope>
    <source>
        <strain evidence="1 2">IFO 6365</strain>
    </source>
</reference>
<accession>A0A5M3YVH9</accession>
<dbReference type="EMBL" id="BLJY01000002">
    <property type="protein sequence ID" value="GFF13007.1"/>
    <property type="molecule type" value="Genomic_DNA"/>
</dbReference>
<organism evidence="1 2">
    <name type="scientific">Aspergillus terreus</name>
    <dbReference type="NCBI Taxonomy" id="33178"/>
    <lineage>
        <taxon>Eukaryota</taxon>
        <taxon>Fungi</taxon>
        <taxon>Dikarya</taxon>
        <taxon>Ascomycota</taxon>
        <taxon>Pezizomycotina</taxon>
        <taxon>Eurotiomycetes</taxon>
        <taxon>Eurotiomycetidae</taxon>
        <taxon>Eurotiales</taxon>
        <taxon>Aspergillaceae</taxon>
        <taxon>Aspergillus</taxon>
        <taxon>Aspergillus subgen. Circumdati</taxon>
    </lineage>
</organism>
<dbReference type="PANTHER" id="PTHR40640:SF2">
    <property type="entry name" value="GPI ANCHORED PROTEIN-RELATED"/>
    <property type="match status" value="1"/>
</dbReference>
<dbReference type="PANTHER" id="PTHR40640">
    <property type="entry name" value="ANCHORED GLYCOPROTEIN, PUTATIVE (AFU_ORTHOLOGUE AFUA_8G04860)-RELATED"/>
    <property type="match status" value="1"/>
</dbReference>
<dbReference type="AlphaFoldDB" id="A0A5M3YVH9"/>
<dbReference type="VEuPathDB" id="FungiDB:ATEG_02016"/>
<protein>
    <submittedName>
        <fullName evidence="1">GPI anchored protein</fullName>
    </submittedName>
</protein>
<gene>
    <name evidence="1" type="ORF">ATEIFO6365_0002011700</name>
</gene>
<name>A0A5M3YVH9_ASPTE</name>
<evidence type="ECO:0000313" key="2">
    <source>
        <dbReference type="Proteomes" id="UP000452235"/>
    </source>
</evidence>
<proteinExistence type="predicted"/>
<sequence>MYYRSLLGLAMVAMASAKANPVTTMLIYGADPQPLAASVVGNDATATTYSINCPPGTDGSDCGMGPGLTLIAGPKTTYKMDEGDFHWTVTCSVAATTSAVCAETNIGGNFPGTSVVTLTTDLPFLPVTVTAGSVATRSTTTTTGATTTASSAFSASSASGKSTAASTASSSASATGTGAQSTGGMPQVTAHAGSVLGGAVVALAAAVL</sequence>
<dbReference type="Proteomes" id="UP000452235">
    <property type="component" value="Unassembled WGS sequence"/>
</dbReference>
<keyword evidence="2" id="KW-1185">Reference proteome</keyword>
<comment type="caution">
    <text evidence="1">The sequence shown here is derived from an EMBL/GenBank/DDBJ whole genome shotgun (WGS) entry which is preliminary data.</text>
</comment>
<evidence type="ECO:0000313" key="1">
    <source>
        <dbReference type="EMBL" id="GFF13007.1"/>
    </source>
</evidence>